<dbReference type="Gene3D" id="3.40.50.300">
    <property type="entry name" value="P-loop containing nucleotide triphosphate hydrolases"/>
    <property type="match status" value="1"/>
</dbReference>
<dbReference type="InterPro" id="IPR025662">
    <property type="entry name" value="Sigma_54_int_dom_ATP-bd_1"/>
</dbReference>
<dbReference type="AlphaFoldDB" id="F2NHP9"/>
<feature type="domain" description="Sigma-54 factor interaction" evidence="7">
    <location>
        <begin position="8"/>
        <end position="237"/>
    </location>
</feature>
<protein>
    <submittedName>
        <fullName evidence="8">Sigma54 specific transcriptional regulator, Fis family</fullName>
    </submittedName>
</protein>
<evidence type="ECO:0000313" key="8">
    <source>
        <dbReference type="EMBL" id="AEB09236.1"/>
    </source>
</evidence>
<evidence type="ECO:0000256" key="6">
    <source>
        <dbReference type="ARBA" id="ARBA00023163"/>
    </source>
</evidence>
<name>F2NHP9_DESAR</name>
<gene>
    <name evidence="8" type="ordered locus">Desac_1380</name>
</gene>
<dbReference type="InterPro" id="IPR002197">
    <property type="entry name" value="HTH_Fis"/>
</dbReference>
<keyword evidence="4" id="KW-0238">DNA-binding</keyword>
<dbReference type="Pfam" id="PF02954">
    <property type="entry name" value="HTH_8"/>
    <property type="match status" value="1"/>
</dbReference>
<dbReference type="SUPFAM" id="SSF52540">
    <property type="entry name" value="P-loop containing nucleoside triphosphate hydrolases"/>
    <property type="match status" value="1"/>
</dbReference>
<dbReference type="EMBL" id="CP002629">
    <property type="protein sequence ID" value="AEB09236.1"/>
    <property type="molecule type" value="Genomic_DNA"/>
</dbReference>
<dbReference type="PROSITE" id="PS50045">
    <property type="entry name" value="SIGMA54_INTERACT_4"/>
    <property type="match status" value="1"/>
</dbReference>
<dbReference type="Gene3D" id="1.10.8.60">
    <property type="match status" value="1"/>
</dbReference>
<evidence type="ECO:0000256" key="2">
    <source>
        <dbReference type="ARBA" id="ARBA00022840"/>
    </source>
</evidence>
<dbReference type="InterPro" id="IPR027417">
    <property type="entry name" value="P-loop_NTPase"/>
</dbReference>
<keyword evidence="9" id="KW-1185">Reference proteome</keyword>
<dbReference type="InterPro" id="IPR058031">
    <property type="entry name" value="AAA_lid_NorR"/>
</dbReference>
<dbReference type="PROSITE" id="PS00676">
    <property type="entry name" value="SIGMA54_INTERACT_2"/>
    <property type="match status" value="1"/>
</dbReference>
<accession>F2NHP9</accession>
<dbReference type="GO" id="GO:0005524">
    <property type="term" value="F:ATP binding"/>
    <property type="evidence" value="ECO:0007669"/>
    <property type="project" value="UniProtKB-KW"/>
</dbReference>
<dbReference type="InterPro" id="IPR003593">
    <property type="entry name" value="AAA+_ATPase"/>
</dbReference>
<dbReference type="STRING" id="880072.Desac_1380"/>
<dbReference type="RefSeq" id="WP_013706348.1">
    <property type="nucleotide sequence ID" value="NC_015388.1"/>
</dbReference>
<dbReference type="SUPFAM" id="SSF46689">
    <property type="entry name" value="Homeodomain-like"/>
    <property type="match status" value="1"/>
</dbReference>
<dbReference type="FunFam" id="1.10.8.60:FF:000014">
    <property type="entry name" value="DNA-binding transcriptional regulator NtrC"/>
    <property type="match status" value="1"/>
</dbReference>
<evidence type="ECO:0000256" key="4">
    <source>
        <dbReference type="ARBA" id="ARBA00023125"/>
    </source>
</evidence>
<reference evidence="9" key="2">
    <citation type="submission" date="2011-03" db="EMBL/GenBank/DDBJ databases">
        <title>The complete genome of Desulfobacca acetoxidans DSM 11109.</title>
        <authorList>
            <consortium name="US DOE Joint Genome Institute (JGI-PGF)"/>
            <person name="Lucas S."/>
            <person name="Copeland A."/>
            <person name="Lapidus A."/>
            <person name="Bruce D."/>
            <person name="Goodwin L."/>
            <person name="Pitluck S."/>
            <person name="Peters L."/>
            <person name="Kyrpides N."/>
            <person name="Mavromatis K."/>
            <person name="Ivanova N."/>
            <person name="Ovchinnikova G."/>
            <person name="Teshima H."/>
            <person name="Detter J.C."/>
            <person name="Han C."/>
            <person name="Land M."/>
            <person name="Hauser L."/>
            <person name="Markowitz V."/>
            <person name="Cheng J.-F."/>
            <person name="Hugenholtz P."/>
            <person name="Woyke T."/>
            <person name="Wu D."/>
            <person name="Spring S."/>
            <person name="Schueler E."/>
            <person name="Brambilla E."/>
            <person name="Klenk H.-P."/>
            <person name="Eisen J.A."/>
        </authorList>
    </citation>
    <scope>NUCLEOTIDE SEQUENCE [LARGE SCALE GENOMIC DNA]</scope>
    <source>
        <strain evidence="9">ATCC 700848 / DSM 11109 / ASRB2</strain>
    </source>
</reference>
<dbReference type="PROSITE" id="PS00688">
    <property type="entry name" value="SIGMA54_INTERACT_3"/>
    <property type="match status" value="1"/>
</dbReference>
<dbReference type="HOGENOM" id="CLU_000445_0_7_7"/>
<dbReference type="GO" id="GO:0043565">
    <property type="term" value="F:sequence-specific DNA binding"/>
    <property type="evidence" value="ECO:0007669"/>
    <property type="project" value="InterPro"/>
</dbReference>
<dbReference type="Gene3D" id="1.10.10.60">
    <property type="entry name" value="Homeodomain-like"/>
    <property type="match status" value="1"/>
</dbReference>
<evidence type="ECO:0000256" key="3">
    <source>
        <dbReference type="ARBA" id="ARBA00023015"/>
    </source>
</evidence>
<dbReference type="eggNOG" id="COG3829">
    <property type="taxonomic scope" value="Bacteria"/>
</dbReference>
<evidence type="ECO:0000256" key="5">
    <source>
        <dbReference type="ARBA" id="ARBA00023159"/>
    </source>
</evidence>
<dbReference type="PROSITE" id="PS00675">
    <property type="entry name" value="SIGMA54_INTERACT_1"/>
    <property type="match status" value="1"/>
</dbReference>
<dbReference type="Pfam" id="PF00158">
    <property type="entry name" value="Sigma54_activat"/>
    <property type="match status" value="1"/>
</dbReference>
<dbReference type="InterPro" id="IPR002078">
    <property type="entry name" value="Sigma_54_int"/>
</dbReference>
<dbReference type="InterPro" id="IPR025943">
    <property type="entry name" value="Sigma_54_int_dom_ATP-bd_2"/>
</dbReference>
<keyword evidence="2" id="KW-0067">ATP-binding</keyword>
<dbReference type="CDD" id="cd00009">
    <property type="entry name" value="AAA"/>
    <property type="match status" value="1"/>
</dbReference>
<dbReference type="OrthoDB" id="9763792at2"/>
<keyword evidence="3" id="KW-0805">Transcription regulation</keyword>
<evidence type="ECO:0000259" key="7">
    <source>
        <dbReference type="PROSITE" id="PS50045"/>
    </source>
</evidence>
<proteinExistence type="predicted"/>
<dbReference type="InterPro" id="IPR025944">
    <property type="entry name" value="Sigma_54_int_dom_CS"/>
</dbReference>
<dbReference type="PANTHER" id="PTHR32071:SF113">
    <property type="entry name" value="ALGINATE BIOSYNTHESIS TRANSCRIPTIONAL REGULATORY PROTEIN ALGB"/>
    <property type="match status" value="1"/>
</dbReference>
<keyword evidence="5" id="KW-0010">Activator</keyword>
<reference evidence="8 9" key="1">
    <citation type="journal article" date="2011" name="Stand. Genomic Sci.">
        <title>Complete genome sequence of the acetate-degrading sulfate reducer Desulfobacca acetoxidans type strain (ASRB2).</title>
        <authorList>
            <person name="Goker M."/>
            <person name="Teshima H."/>
            <person name="Lapidus A."/>
            <person name="Nolan M."/>
            <person name="Lucas S."/>
            <person name="Hammon N."/>
            <person name="Deshpande S."/>
            <person name="Cheng J.F."/>
            <person name="Tapia R."/>
            <person name="Han C."/>
            <person name="Goodwin L."/>
            <person name="Pitluck S."/>
            <person name="Huntemann M."/>
            <person name="Liolios K."/>
            <person name="Ivanova N."/>
            <person name="Pagani I."/>
            <person name="Mavromatis K."/>
            <person name="Ovchinikova G."/>
            <person name="Pati A."/>
            <person name="Chen A."/>
            <person name="Palaniappan K."/>
            <person name="Land M."/>
            <person name="Hauser L."/>
            <person name="Brambilla E.M."/>
            <person name="Rohde M."/>
            <person name="Spring S."/>
            <person name="Detter J.C."/>
            <person name="Woyke T."/>
            <person name="Bristow J."/>
            <person name="Eisen J.A."/>
            <person name="Markowitz V."/>
            <person name="Hugenholtz P."/>
            <person name="Kyrpides N.C."/>
            <person name="Klenk H.P."/>
        </authorList>
    </citation>
    <scope>NUCLEOTIDE SEQUENCE [LARGE SCALE GENOMIC DNA]</scope>
    <source>
        <strain evidence="9">ATCC 700848 / DSM 11109 / ASRB2</strain>
    </source>
</reference>
<evidence type="ECO:0000313" key="9">
    <source>
        <dbReference type="Proteomes" id="UP000000483"/>
    </source>
</evidence>
<dbReference type="FunFam" id="3.40.50.300:FF:000006">
    <property type="entry name" value="DNA-binding transcriptional regulator NtrC"/>
    <property type="match status" value="1"/>
</dbReference>
<dbReference type="PANTHER" id="PTHR32071">
    <property type="entry name" value="TRANSCRIPTIONAL REGULATORY PROTEIN"/>
    <property type="match status" value="1"/>
</dbReference>
<dbReference type="GO" id="GO:0006355">
    <property type="term" value="P:regulation of DNA-templated transcription"/>
    <property type="evidence" value="ECO:0007669"/>
    <property type="project" value="InterPro"/>
</dbReference>
<keyword evidence="6" id="KW-0804">Transcription</keyword>
<keyword evidence="1" id="KW-0547">Nucleotide-binding</keyword>
<evidence type="ECO:0000256" key="1">
    <source>
        <dbReference type="ARBA" id="ARBA00022741"/>
    </source>
</evidence>
<organism evidence="8 9">
    <name type="scientific">Desulfobacca acetoxidans (strain ATCC 700848 / DSM 11109 / ASRB2)</name>
    <dbReference type="NCBI Taxonomy" id="880072"/>
    <lineage>
        <taxon>Bacteria</taxon>
        <taxon>Pseudomonadati</taxon>
        <taxon>Thermodesulfobacteriota</taxon>
        <taxon>Desulfobaccia</taxon>
        <taxon>Desulfobaccales</taxon>
        <taxon>Desulfobaccaceae</taxon>
        <taxon>Desulfobacca</taxon>
    </lineage>
</organism>
<dbReference type="InterPro" id="IPR009057">
    <property type="entry name" value="Homeodomain-like_sf"/>
</dbReference>
<dbReference type="SMART" id="SM00382">
    <property type="entry name" value="AAA"/>
    <property type="match status" value="1"/>
</dbReference>
<sequence length="319" mass="36496">MTIDLTGIIGESPRMQEIFEQLALAAPTDATVLILGETGTGKELIARAIHHTSPRRDDPFVVVNCAAIPETLLESDLFGHERGAFTGALSRKIGRFAMAHGGTIFLDEIGELPLPIQAKILRVLQFKEVEPLGSNRIQKVDVRIIAATHRNLSDDVREGRFREDLYYRLNIVVLTLPPLRQRLEDIPLLAYHFFDHFVQKNNRSIHDIDPKVLQLLRRYPWPGNIRELENVIERAVIFCTGPTLTTENLPDYLQPKHTGFTPPQIIDDREPSLMDLERELIFRTLEKMDGNRQQAAQILGISQEELDFKLRAYRWQESH</sequence>
<dbReference type="Proteomes" id="UP000000483">
    <property type="component" value="Chromosome"/>
</dbReference>
<dbReference type="PRINTS" id="PR01590">
    <property type="entry name" value="HTHFIS"/>
</dbReference>
<dbReference type="KEGG" id="dao:Desac_1380"/>
<dbReference type="Pfam" id="PF25601">
    <property type="entry name" value="AAA_lid_14"/>
    <property type="match status" value="1"/>
</dbReference>